<dbReference type="InterPro" id="IPR041498">
    <property type="entry name" value="Big_6"/>
</dbReference>
<evidence type="ECO:0000313" key="3">
    <source>
        <dbReference type="Proteomes" id="UP000682713"/>
    </source>
</evidence>
<dbReference type="Gene3D" id="2.60.40.10">
    <property type="entry name" value="Immunoglobulins"/>
    <property type="match status" value="1"/>
</dbReference>
<gene>
    <name evidence="2" type="ORF">KHA93_16235</name>
</gene>
<evidence type="ECO:0000313" key="2">
    <source>
        <dbReference type="EMBL" id="MBS4201189.1"/>
    </source>
</evidence>
<protein>
    <recommendedName>
        <fullName evidence="1">Bacterial Ig domain-containing protein</fullName>
    </recommendedName>
</protein>
<dbReference type="AlphaFoldDB" id="A0A942TS18"/>
<dbReference type="InterPro" id="IPR013783">
    <property type="entry name" value="Ig-like_fold"/>
</dbReference>
<feature type="domain" description="Bacterial Ig" evidence="1">
    <location>
        <begin position="107"/>
        <end position="185"/>
    </location>
</feature>
<comment type="caution">
    <text evidence="2">The sequence shown here is derived from an EMBL/GenBank/DDBJ whole genome shotgun (WGS) entry which is preliminary data.</text>
</comment>
<sequence length="187" mass="19827">MALKAGSTKITAKTSNGKLATCSVTVVPVISVVSSAGKSVGNNAVLNKNVTVKITNNKLKSKAVTKNGSKITWPSSNTFTKDGKYKITVKDGYGKTYTYSFTIDKKAPLVPTVNKITSKTTTVTGTAEKGATVYIYKGSKYLAKGTANNKGTYQIKIKKQTKGTTLKIFAKDAAGNQSKTKTVKVVQ</sequence>
<reference evidence="2 3" key="1">
    <citation type="submission" date="2021-05" db="EMBL/GenBank/DDBJ databases">
        <title>Novel Bacillus species.</title>
        <authorList>
            <person name="Liu G."/>
        </authorList>
    </citation>
    <scope>NUCLEOTIDE SEQUENCE [LARGE SCALE GENOMIC DNA]</scope>
    <source>
        <strain evidence="2 3">FJAT-49732</strain>
    </source>
</reference>
<accession>A0A942TS18</accession>
<organism evidence="2 3">
    <name type="scientific">Lederbergia citrisecunda</name>
    <dbReference type="NCBI Taxonomy" id="2833583"/>
    <lineage>
        <taxon>Bacteria</taxon>
        <taxon>Bacillati</taxon>
        <taxon>Bacillota</taxon>
        <taxon>Bacilli</taxon>
        <taxon>Bacillales</taxon>
        <taxon>Bacillaceae</taxon>
        <taxon>Lederbergia</taxon>
    </lineage>
</organism>
<evidence type="ECO:0000259" key="1">
    <source>
        <dbReference type="Pfam" id="PF17936"/>
    </source>
</evidence>
<proteinExistence type="predicted"/>
<name>A0A942TS18_9BACI</name>
<dbReference type="EMBL" id="JAGYPJ010000001">
    <property type="protein sequence ID" value="MBS4201189.1"/>
    <property type="molecule type" value="Genomic_DNA"/>
</dbReference>
<dbReference type="Proteomes" id="UP000682713">
    <property type="component" value="Unassembled WGS sequence"/>
</dbReference>
<keyword evidence="3" id="KW-1185">Reference proteome</keyword>
<dbReference type="Pfam" id="PF17936">
    <property type="entry name" value="Big_6"/>
    <property type="match status" value="1"/>
</dbReference>